<keyword evidence="2" id="KW-1185">Reference proteome</keyword>
<gene>
    <name evidence="1" type="ORF">OO013_17225</name>
</gene>
<reference evidence="1 2" key="1">
    <citation type="submission" date="2022-11" db="EMBL/GenBank/DDBJ databases">
        <title>The characterization of three novel Bacteroidetes species and genomic analysis of their roles in tidal elemental geochemical cycles.</title>
        <authorList>
            <person name="Ma K."/>
        </authorList>
    </citation>
    <scope>NUCLEOTIDE SEQUENCE [LARGE SCALE GENOMIC DNA]</scope>
    <source>
        <strain evidence="1 2">M17</strain>
    </source>
</reference>
<dbReference type="RefSeq" id="WP_266058225.1">
    <property type="nucleotide sequence ID" value="NZ_JAPFQN010000010.1"/>
</dbReference>
<protein>
    <recommendedName>
        <fullName evidence="3">Spheroidene monooxygenase</fullName>
    </recommendedName>
</protein>
<dbReference type="EMBL" id="JAPFQN010000010">
    <property type="protein sequence ID" value="MCX2745627.1"/>
    <property type="molecule type" value="Genomic_DNA"/>
</dbReference>
<evidence type="ECO:0000313" key="1">
    <source>
        <dbReference type="EMBL" id="MCX2745627.1"/>
    </source>
</evidence>
<accession>A0ABT3RWL8</accession>
<dbReference type="Proteomes" id="UP001209885">
    <property type="component" value="Unassembled WGS sequence"/>
</dbReference>
<evidence type="ECO:0000313" key="2">
    <source>
        <dbReference type="Proteomes" id="UP001209885"/>
    </source>
</evidence>
<name>A0ABT3RWL8_9BACT</name>
<organism evidence="1 2">
    <name type="scientific">Mangrovivirga halotolerans</name>
    <dbReference type="NCBI Taxonomy" id="2993936"/>
    <lineage>
        <taxon>Bacteria</taxon>
        <taxon>Pseudomonadati</taxon>
        <taxon>Bacteroidota</taxon>
        <taxon>Cytophagia</taxon>
        <taxon>Cytophagales</taxon>
        <taxon>Mangrovivirgaceae</taxon>
        <taxon>Mangrovivirga</taxon>
    </lineage>
</organism>
<dbReference type="InterPro" id="IPR049574">
    <property type="entry name" value="CrtA-like"/>
</dbReference>
<comment type="caution">
    <text evidence="1">The sequence shown here is derived from an EMBL/GenBank/DDBJ whole genome shotgun (WGS) entry which is preliminary data.</text>
</comment>
<proteinExistence type="predicted"/>
<evidence type="ECO:0008006" key="3">
    <source>
        <dbReference type="Google" id="ProtNLM"/>
    </source>
</evidence>
<sequence length="239" mass="27662">MSIFSYHLVKTNYLSALKAYLFPPDPKKTPGLIHIECMTAMTLGSKIFSPSRMLIRQVAVFAQWENESALNDFLEQNDFGKTLAKGWHTRLIYLRQWGKINGFKIPDESIESDDPESPVVAVTLARMKLPEVPRFINWGRPVEKLVRDHPGISLALASIRLPRTVSTFSVWKKQKEMINMVQGHSNVPRPKRHADAMKERERKDFHFQFTTLRFKPIAEYGQWNGRSEIIPNINRSQNK</sequence>
<dbReference type="CDD" id="cd21650">
    <property type="entry name" value="CrtA-like"/>
    <property type="match status" value="1"/>
</dbReference>